<keyword evidence="1" id="KW-1133">Transmembrane helix</keyword>
<dbReference type="PROSITE" id="PS51781">
    <property type="entry name" value="SH3B"/>
    <property type="match status" value="1"/>
</dbReference>
<evidence type="ECO:0000313" key="4">
    <source>
        <dbReference type="EMBL" id="MBD8035757.1"/>
    </source>
</evidence>
<keyword evidence="1" id="KW-0812">Transmembrane</keyword>
<keyword evidence="1" id="KW-0472">Membrane</keyword>
<name>A0ABR8XUZ0_9BACL</name>
<comment type="caution">
    <text evidence="4">The sequence shown here is derived from an EMBL/GenBank/DDBJ whole genome shotgun (WGS) entry which is preliminary data.</text>
</comment>
<dbReference type="EMBL" id="JACSPZ010000001">
    <property type="protein sequence ID" value="MBD8035757.1"/>
    <property type="molecule type" value="Genomic_DNA"/>
</dbReference>
<feature type="chain" id="PRO_5046501239" evidence="2">
    <location>
        <begin position="20"/>
        <end position="612"/>
    </location>
</feature>
<feature type="transmembrane region" description="Helical" evidence="1">
    <location>
        <begin position="585"/>
        <end position="606"/>
    </location>
</feature>
<evidence type="ECO:0000256" key="2">
    <source>
        <dbReference type="SAM" id="SignalP"/>
    </source>
</evidence>
<dbReference type="Gene3D" id="2.30.30.40">
    <property type="entry name" value="SH3 Domains"/>
    <property type="match status" value="1"/>
</dbReference>
<evidence type="ECO:0000259" key="3">
    <source>
        <dbReference type="PROSITE" id="PS51781"/>
    </source>
</evidence>
<dbReference type="Pfam" id="PF08239">
    <property type="entry name" value="SH3_3"/>
    <property type="match status" value="1"/>
</dbReference>
<organism evidence="4 5">
    <name type="scientific">Solibacillus faecavium</name>
    <dbReference type="NCBI Taxonomy" id="2762221"/>
    <lineage>
        <taxon>Bacteria</taxon>
        <taxon>Bacillati</taxon>
        <taxon>Bacillota</taxon>
        <taxon>Bacilli</taxon>
        <taxon>Bacillales</taxon>
        <taxon>Caryophanaceae</taxon>
        <taxon>Solibacillus</taxon>
    </lineage>
</organism>
<keyword evidence="2" id="KW-0732">Signal</keyword>
<protein>
    <submittedName>
        <fullName evidence="4">SH3 domain-containing protein</fullName>
    </submittedName>
</protein>
<feature type="domain" description="SH3b" evidence="3">
    <location>
        <begin position="27"/>
        <end position="90"/>
    </location>
</feature>
<dbReference type="InterPro" id="IPR003646">
    <property type="entry name" value="SH3-like_bac-type"/>
</dbReference>
<dbReference type="Proteomes" id="UP000619101">
    <property type="component" value="Unassembled WGS sequence"/>
</dbReference>
<accession>A0ABR8XUZ0</accession>
<evidence type="ECO:0000256" key="1">
    <source>
        <dbReference type="SAM" id="Phobius"/>
    </source>
</evidence>
<sequence length="612" mass="69271">MKKSFMLFIIVLFSGIGFAGDVGAEEVKFAIISAEQGTNMTATANPDGMKVAVLKQGGRVKLIRQEDSWAKVEYNGRIGWVRNEAITPFAEDLLSIYSIYYKLLEGTENLVYALVNDFTQDGIEDLYIIVDADPSKGQYIEKIYSGNSVIYQKNLKHGLTVLKDTTDYYLFHHAQTNSEKKLKLSELNDQAKTDYYEASEGESSYEIVANTYMHTYFVVQSSNGKLSELTFTHEQVTSKDFYGGEKKNEYDETVYLEKFHLSNGVKTVEVSEKEYKEFFAKYEKAKGTKIIYSDDYNSASLSDKYTFDLNRAKNELLNLASNATSLKKTEMLSGEIETLKLKLAQSVFLEMPYEKAVSRNAYTMIKNVEEGMKYGLPGYGASQFTKGNVDSLQPNIQYIDRSLIENIIGDFYGATINTDEFNALALDKDRFLNEKVYQFPVEGDEGPSDTYVYRQLLSVDQFENAYDVLGFADYQMPIDVTVTESNEQMLIAGEQLQEGYVVFKRLPFKSGMEWVYIDTISNLDLIDTKKYQVYENTLPLLQSLIAEQQNAGEVEVDQTEEPLIASAATKGVNAEMTKEENAVSWSMILIVLALVLSVFGGAYLFYKRKIKS</sequence>
<reference evidence="4 5" key="1">
    <citation type="submission" date="2020-08" db="EMBL/GenBank/DDBJ databases">
        <title>A Genomic Blueprint of the Chicken Gut Microbiome.</title>
        <authorList>
            <person name="Gilroy R."/>
            <person name="Ravi A."/>
            <person name="Getino M."/>
            <person name="Pursley I."/>
            <person name="Horton D.L."/>
            <person name="Alikhan N.-F."/>
            <person name="Baker D."/>
            <person name="Gharbi K."/>
            <person name="Hall N."/>
            <person name="Watson M."/>
            <person name="Adriaenssens E.M."/>
            <person name="Foster-Nyarko E."/>
            <person name="Jarju S."/>
            <person name="Secka A."/>
            <person name="Antonio M."/>
            <person name="Oren A."/>
            <person name="Chaudhuri R."/>
            <person name="La Ragione R.M."/>
            <person name="Hildebrand F."/>
            <person name="Pallen M.J."/>
        </authorList>
    </citation>
    <scope>NUCLEOTIDE SEQUENCE [LARGE SCALE GENOMIC DNA]</scope>
    <source>
        <strain evidence="4 5">A46</strain>
    </source>
</reference>
<gene>
    <name evidence="4" type="ORF">H9635_03320</name>
</gene>
<evidence type="ECO:0000313" key="5">
    <source>
        <dbReference type="Proteomes" id="UP000619101"/>
    </source>
</evidence>
<proteinExistence type="predicted"/>
<keyword evidence="5" id="KW-1185">Reference proteome</keyword>
<feature type="signal peptide" evidence="2">
    <location>
        <begin position="1"/>
        <end position="19"/>
    </location>
</feature>